<dbReference type="RefSeq" id="WP_239168995.1">
    <property type="nucleotide sequence ID" value="NZ_BAAABO010000007.1"/>
</dbReference>
<evidence type="ECO:0000256" key="1">
    <source>
        <dbReference type="ARBA" id="ARBA00023015"/>
    </source>
</evidence>
<dbReference type="PROSITE" id="PS50043">
    <property type="entry name" value="HTH_LUXR_2"/>
    <property type="match status" value="1"/>
</dbReference>
<dbReference type="Pfam" id="PF00196">
    <property type="entry name" value="GerE"/>
    <property type="match status" value="1"/>
</dbReference>
<evidence type="ECO:0000313" key="6">
    <source>
        <dbReference type="Proteomes" id="UP000609879"/>
    </source>
</evidence>
<reference evidence="5 6" key="1">
    <citation type="submission" date="2021-01" db="EMBL/GenBank/DDBJ databases">
        <title>Whole genome shotgun sequence of Actinoplanes deccanensis NBRC 13994.</title>
        <authorList>
            <person name="Komaki H."/>
            <person name="Tamura T."/>
        </authorList>
    </citation>
    <scope>NUCLEOTIDE SEQUENCE [LARGE SCALE GENOMIC DNA]</scope>
    <source>
        <strain evidence="5 6">NBRC 13994</strain>
    </source>
</reference>
<name>A0ABQ3Y7U0_9ACTN</name>
<dbReference type="EMBL" id="BOMI01000090">
    <property type="protein sequence ID" value="GID76062.1"/>
    <property type="molecule type" value="Genomic_DNA"/>
</dbReference>
<dbReference type="SUPFAM" id="SSF46894">
    <property type="entry name" value="C-terminal effector domain of the bipartite response regulators"/>
    <property type="match status" value="1"/>
</dbReference>
<sequence length="67" mass="7646">MHVHDELTPQERRVCRATATGLTNREVASALFLSVKTVEFHLGNIYRKLGVRNRAELVHHVLTRPSL</sequence>
<keyword evidence="6" id="KW-1185">Reference proteome</keyword>
<evidence type="ECO:0000256" key="2">
    <source>
        <dbReference type="ARBA" id="ARBA00023125"/>
    </source>
</evidence>
<dbReference type="PRINTS" id="PR00038">
    <property type="entry name" value="HTHLUXR"/>
</dbReference>
<keyword evidence="1" id="KW-0805">Transcription regulation</keyword>
<proteinExistence type="predicted"/>
<dbReference type="SMART" id="SM00421">
    <property type="entry name" value="HTH_LUXR"/>
    <property type="match status" value="1"/>
</dbReference>
<protein>
    <recommendedName>
        <fullName evidence="4">HTH luxR-type domain-containing protein</fullName>
    </recommendedName>
</protein>
<comment type="caution">
    <text evidence="5">The sequence shown here is derived from an EMBL/GenBank/DDBJ whole genome shotgun (WGS) entry which is preliminary data.</text>
</comment>
<evidence type="ECO:0000259" key="4">
    <source>
        <dbReference type="PROSITE" id="PS50043"/>
    </source>
</evidence>
<dbReference type="InterPro" id="IPR036388">
    <property type="entry name" value="WH-like_DNA-bd_sf"/>
</dbReference>
<feature type="domain" description="HTH luxR-type" evidence="4">
    <location>
        <begin position="1"/>
        <end position="65"/>
    </location>
</feature>
<evidence type="ECO:0000313" key="5">
    <source>
        <dbReference type="EMBL" id="GID76062.1"/>
    </source>
</evidence>
<keyword evidence="3" id="KW-0804">Transcription</keyword>
<dbReference type="PANTHER" id="PTHR44688">
    <property type="entry name" value="DNA-BINDING TRANSCRIPTIONAL ACTIVATOR DEVR_DOSR"/>
    <property type="match status" value="1"/>
</dbReference>
<dbReference type="InterPro" id="IPR016032">
    <property type="entry name" value="Sig_transdc_resp-reg_C-effctor"/>
</dbReference>
<dbReference type="CDD" id="cd06170">
    <property type="entry name" value="LuxR_C_like"/>
    <property type="match status" value="1"/>
</dbReference>
<accession>A0ABQ3Y7U0</accession>
<organism evidence="5 6">
    <name type="scientific">Paractinoplanes deccanensis</name>
    <dbReference type="NCBI Taxonomy" id="113561"/>
    <lineage>
        <taxon>Bacteria</taxon>
        <taxon>Bacillati</taxon>
        <taxon>Actinomycetota</taxon>
        <taxon>Actinomycetes</taxon>
        <taxon>Micromonosporales</taxon>
        <taxon>Micromonosporaceae</taxon>
        <taxon>Paractinoplanes</taxon>
    </lineage>
</organism>
<dbReference type="Proteomes" id="UP000609879">
    <property type="component" value="Unassembled WGS sequence"/>
</dbReference>
<gene>
    <name evidence="5" type="ORF">Ade02nite_47030</name>
</gene>
<dbReference type="PANTHER" id="PTHR44688:SF16">
    <property type="entry name" value="DNA-BINDING TRANSCRIPTIONAL ACTIVATOR DEVR_DOSR"/>
    <property type="match status" value="1"/>
</dbReference>
<dbReference type="PROSITE" id="PS00622">
    <property type="entry name" value="HTH_LUXR_1"/>
    <property type="match status" value="1"/>
</dbReference>
<keyword evidence="2" id="KW-0238">DNA-binding</keyword>
<evidence type="ECO:0000256" key="3">
    <source>
        <dbReference type="ARBA" id="ARBA00023163"/>
    </source>
</evidence>
<dbReference type="Gene3D" id="1.10.10.10">
    <property type="entry name" value="Winged helix-like DNA-binding domain superfamily/Winged helix DNA-binding domain"/>
    <property type="match status" value="1"/>
</dbReference>
<dbReference type="InterPro" id="IPR000792">
    <property type="entry name" value="Tscrpt_reg_LuxR_C"/>
</dbReference>